<dbReference type="Proteomes" id="UP001597024">
    <property type="component" value="Unassembled WGS sequence"/>
</dbReference>
<dbReference type="EMBL" id="JBHTHX010001835">
    <property type="protein sequence ID" value="MFD0889439.1"/>
    <property type="molecule type" value="Genomic_DNA"/>
</dbReference>
<comment type="caution">
    <text evidence="1">The sequence shown here is derived from an EMBL/GenBank/DDBJ whole genome shotgun (WGS) entry which is preliminary data.</text>
</comment>
<keyword evidence="2" id="KW-1185">Reference proteome</keyword>
<evidence type="ECO:0000313" key="1">
    <source>
        <dbReference type="EMBL" id="MFD0889439.1"/>
    </source>
</evidence>
<proteinExistence type="predicted"/>
<accession>A0ABW3E240</accession>
<reference evidence="2" key="1">
    <citation type="journal article" date="2019" name="Int. J. Syst. Evol. Microbiol.">
        <title>The Global Catalogue of Microorganisms (GCM) 10K type strain sequencing project: providing services to taxonomists for standard genome sequencing and annotation.</title>
        <authorList>
            <consortium name="The Broad Institute Genomics Platform"/>
            <consortium name="The Broad Institute Genome Sequencing Center for Infectious Disease"/>
            <person name="Wu L."/>
            <person name="Ma J."/>
        </authorList>
    </citation>
    <scope>NUCLEOTIDE SEQUENCE [LARGE SCALE GENOMIC DNA]</scope>
    <source>
        <strain evidence="2">CCUG 62974</strain>
    </source>
</reference>
<evidence type="ECO:0000313" key="2">
    <source>
        <dbReference type="Proteomes" id="UP001597024"/>
    </source>
</evidence>
<organism evidence="1 2">
    <name type="scientific">Streptosporangium algeriense</name>
    <dbReference type="NCBI Taxonomy" id="1682748"/>
    <lineage>
        <taxon>Bacteria</taxon>
        <taxon>Bacillati</taxon>
        <taxon>Actinomycetota</taxon>
        <taxon>Actinomycetes</taxon>
        <taxon>Streptosporangiales</taxon>
        <taxon>Streptosporangiaceae</taxon>
        <taxon>Streptosporangium</taxon>
    </lineage>
</organism>
<gene>
    <name evidence="1" type="ORF">ACFQ08_33305</name>
</gene>
<feature type="non-terminal residue" evidence="1">
    <location>
        <position position="103"/>
    </location>
</feature>
<sequence length="103" mass="11330">MDVDIWAWVGDTQRQLHEAGNTGLAMAIGDVPAQALEGRYAQLDVLAPAIAQQAQNLGLPWLEFYARYWHLIGRVGDRAQGAVALADAETLVELAQREDIRDC</sequence>
<name>A0ABW3E240_9ACTN</name>
<protein>
    <submittedName>
        <fullName evidence="1">Tetratricopeptide repeat protein</fullName>
    </submittedName>
</protein>